<dbReference type="RefSeq" id="WP_344763055.1">
    <property type="nucleotide sequence ID" value="NZ_BAAAZE010000008.1"/>
</dbReference>
<feature type="transmembrane region" description="Helical" evidence="5">
    <location>
        <begin position="150"/>
        <end position="169"/>
    </location>
</feature>
<feature type="transmembrane region" description="Helical" evidence="5">
    <location>
        <begin position="246"/>
        <end position="265"/>
    </location>
</feature>
<evidence type="ECO:0000256" key="2">
    <source>
        <dbReference type="ARBA" id="ARBA00022692"/>
    </source>
</evidence>
<proteinExistence type="predicted"/>
<protein>
    <submittedName>
        <fullName evidence="7">EamA family transporter</fullName>
    </submittedName>
</protein>
<sequence>MMAPLDLFKLIFLAAIWGGSFIFLRVAVPEIGPVMTAMLRVSMAAVVLLVYAKLIGVQLHWRRHLQPFALVAVFAAVIPFSCFSFASLYLPAAYSAVLNSTAPLFGALFSVLWLAERMSLQKLTGLALGVGGVAVLVGAGALVLNVQVLLAAAACLFAAACYAVSSIIVKKTGHSDDGQHIHPIAMATGSMVLGALIMLPLLPWVMPATMPSTRALLCVTALSMLSSGVAQALFIPLIVRIGPTRAMSVSFLIPLFSMLWGYLFLGEAVRLATLGGAGIVLLAMGLVLSASHPEPEDALTVET</sequence>
<evidence type="ECO:0000256" key="4">
    <source>
        <dbReference type="ARBA" id="ARBA00023136"/>
    </source>
</evidence>
<keyword evidence="4 5" id="KW-0472">Membrane</keyword>
<dbReference type="InterPro" id="IPR050638">
    <property type="entry name" value="AA-Vitamin_Transporters"/>
</dbReference>
<feature type="transmembrane region" description="Helical" evidence="5">
    <location>
        <begin position="7"/>
        <end position="28"/>
    </location>
</feature>
<dbReference type="EMBL" id="BAAAZE010000008">
    <property type="protein sequence ID" value="GAA4022079.1"/>
    <property type="molecule type" value="Genomic_DNA"/>
</dbReference>
<feature type="transmembrane region" description="Helical" evidence="5">
    <location>
        <begin position="96"/>
        <end position="114"/>
    </location>
</feature>
<name>A0ABP7T7D4_9BURK</name>
<dbReference type="SUPFAM" id="SSF103481">
    <property type="entry name" value="Multidrug resistance efflux transporter EmrE"/>
    <property type="match status" value="2"/>
</dbReference>
<evidence type="ECO:0000256" key="5">
    <source>
        <dbReference type="SAM" id="Phobius"/>
    </source>
</evidence>
<comment type="caution">
    <text evidence="7">The sequence shown here is derived from an EMBL/GenBank/DDBJ whole genome shotgun (WGS) entry which is preliminary data.</text>
</comment>
<feature type="transmembrane region" description="Helical" evidence="5">
    <location>
        <begin position="271"/>
        <end position="290"/>
    </location>
</feature>
<evidence type="ECO:0000259" key="6">
    <source>
        <dbReference type="Pfam" id="PF00892"/>
    </source>
</evidence>
<feature type="transmembrane region" description="Helical" evidence="5">
    <location>
        <begin position="126"/>
        <end position="144"/>
    </location>
</feature>
<comment type="subcellular location">
    <subcellularLocation>
        <location evidence="1">Membrane</location>
        <topology evidence="1">Multi-pass membrane protein</topology>
    </subcellularLocation>
</comment>
<evidence type="ECO:0000313" key="7">
    <source>
        <dbReference type="EMBL" id="GAA4022079.1"/>
    </source>
</evidence>
<keyword evidence="2 5" id="KW-0812">Transmembrane</keyword>
<dbReference type="Pfam" id="PF00892">
    <property type="entry name" value="EamA"/>
    <property type="match status" value="2"/>
</dbReference>
<gene>
    <name evidence="7" type="ORF">GCM10022212_18900</name>
</gene>
<dbReference type="InterPro" id="IPR037185">
    <property type="entry name" value="EmrE-like"/>
</dbReference>
<keyword evidence="3 5" id="KW-1133">Transmembrane helix</keyword>
<evidence type="ECO:0000256" key="3">
    <source>
        <dbReference type="ARBA" id="ARBA00022989"/>
    </source>
</evidence>
<evidence type="ECO:0000256" key="1">
    <source>
        <dbReference type="ARBA" id="ARBA00004141"/>
    </source>
</evidence>
<organism evidence="7 8">
    <name type="scientific">Actimicrobium antarcticum</name>
    <dbReference type="NCBI Taxonomy" id="1051899"/>
    <lineage>
        <taxon>Bacteria</taxon>
        <taxon>Pseudomonadati</taxon>
        <taxon>Pseudomonadota</taxon>
        <taxon>Betaproteobacteria</taxon>
        <taxon>Burkholderiales</taxon>
        <taxon>Oxalobacteraceae</taxon>
        <taxon>Actimicrobium</taxon>
    </lineage>
</organism>
<accession>A0ABP7T7D4</accession>
<feature type="transmembrane region" description="Helical" evidence="5">
    <location>
        <begin position="214"/>
        <end position="239"/>
    </location>
</feature>
<dbReference type="PANTHER" id="PTHR32322:SF9">
    <property type="entry name" value="AMINO-ACID METABOLITE EFFLUX PUMP-RELATED"/>
    <property type="match status" value="1"/>
</dbReference>
<feature type="domain" description="EamA" evidence="6">
    <location>
        <begin position="10"/>
        <end position="137"/>
    </location>
</feature>
<reference evidence="8" key="1">
    <citation type="journal article" date="2019" name="Int. J. Syst. Evol. Microbiol.">
        <title>The Global Catalogue of Microorganisms (GCM) 10K type strain sequencing project: providing services to taxonomists for standard genome sequencing and annotation.</title>
        <authorList>
            <consortium name="The Broad Institute Genomics Platform"/>
            <consortium name="The Broad Institute Genome Sequencing Center for Infectious Disease"/>
            <person name="Wu L."/>
            <person name="Ma J."/>
        </authorList>
    </citation>
    <scope>NUCLEOTIDE SEQUENCE [LARGE SCALE GENOMIC DNA]</scope>
    <source>
        <strain evidence="8">JCM 16673</strain>
    </source>
</reference>
<dbReference type="PANTHER" id="PTHR32322">
    <property type="entry name" value="INNER MEMBRANE TRANSPORTER"/>
    <property type="match status" value="1"/>
</dbReference>
<keyword evidence="8" id="KW-1185">Reference proteome</keyword>
<dbReference type="Proteomes" id="UP001501353">
    <property type="component" value="Unassembled WGS sequence"/>
</dbReference>
<feature type="transmembrane region" description="Helical" evidence="5">
    <location>
        <begin position="181"/>
        <end position="202"/>
    </location>
</feature>
<feature type="domain" description="EamA" evidence="6">
    <location>
        <begin position="152"/>
        <end position="288"/>
    </location>
</feature>
<dbReference type="InterPro" id="IPR000620">
    <property type="entry name" value="EamA_dom"/>
</dbReference>
<feature type="transmembrane region" description="Helical" evidence="5">
    <location>
        <begin position="68"/>
        <end position="90"/>
    </location>
</feature>
<evidence type="ECO:0000313" key="8">
    <source>
        <dbReference type="Proteomes" id="UP001501353"/>
    </source>
</evidence>
<feature type="transmembrane region" description="Helical" evidence="5">
    <location>
        <begin position="34"/>
        <end position="56"/>
    </location>
</feature>